<dbReference type="SUPFAM" id="SSF81301">
    <property type="entry name" value="Nucleotidyltransferase"/>
    <property type="match status" value="1"/>
</dbReference>
<keyword evidence="4" id="KW-0051">Antiviral defense</keyword>
<dbReference type="Pfam" id="PF26305">
    <property type="entry name" value="CD_NTase_C"/>
    <property type="match status" value="1"/>
</dbReference>
<dbReference type="InterPro" id="IPR043519">
    <property type="entry name" value="NT_sf"/>
</dbReference>
<name>A0A1J4TZ38_9BACT</name>
<protein>
    <recommendedName>
        <fullName evidence="6">cGAS/DncV-like nucleotidyltransferase C-terminal helical domain-containing protein</fullName>
    </recommendedName>
</protein>
<evidence type="ECO:0000256" key="2">
    <source>
        <dbReference type="ARBA" id="ARBA00022695"/>
    </source>
</evidence>
<sequence length="297" mass="34166">MNWEDTFRSWGGPPGQTEKEKMENTENAIKNAIQKDDKLSQMDISVFAQGSYKSRTSVRQDSDVDVCVCLNSTFFTHYPEGKSDEDFGNSEGSISFPEFKNLIETALKNYFGSDKVIRGNKAFDIHSNSYRVDADVVPAFAYRYYDGDGEDDYIKPAGIGFLTDKGIRINNWPKQAYENGVSKQSNTGERYKKMVRVMKKMRNKMQEDNITSASNVPSFLIESMVWNVPDNGFNSDNYYDDVKYVVANCFNKTIKDEDCKEMCEVNDIKYLFHSFQPWNRAQAHSFFDAAWDYVGFE</sequence>
<feature type="region of interest" description="Disordered" evidence="5">
    <location>
        <begin position="1"/>
        <end position="23"/>
    </location>
</feature>
<reference evidence="7 8" key="1">
    <citation type="journal article" date="2016" name="Environ. Microbiol.">
        <title>Genomic resolution of a cold subsurface aquifer community provides metabolic insights for novel microbes adapted to high CO concentrations.</title>
        <authorList>
            <person name="Probst A.J."/>
            <person name="Castelle C.J."/>
            <person name="Singh A."/>
            <person name="Brown C.T."/>
            <person name="Anantharaman K."/>
            <person name="Sharon I."/>
            <person name="Hug L.A."/>
            <person name="Burstein D."/>
            <person name="Emerson J.B."/>
            <person name="Thomas B.C."/>
            <person name="Banfield J.F."/>
        </authorList>
    </citation>
    <scope>NUCLEOTIDE SEQUENCE [LARGE SCALE GENOMIC DNA]</scope>
    <source>
        <strain evidence="7">CG1_02_38_13</strain>
    </source>
</reference>
<dbReference type="InterPro" id="IPR058909">
    <property type="entry name" value="CD_NTase_C"/>
</dbReference>
<evidence type="ECO:0000259" key="6">
    <source>
        <dbReference type="Pfam" id="PF26305"/>
    </source>
</evidence>
<dbReference type="GO" id="GO:0016779">
    <property type="term" value="F:nucleotidyltransferase activity"/>
    <property type="evidence" value="ECO:0007669"/>
    <property type="project" value="InterPro"/>
</dbReference>
<evidence type="ECO:0000313" key="8">
    <source>
        <dbReference type="Proteomes" id="UP000182465"/>
    </source>
</evidence>
<keyword evidence="3" id="KW-0547">Nucleotide-binding</keyword>
<proteinExistence type="predicted"/>
<dbReference type="Gene3D" id="3.30.460.10">
    <property type="entry name" value="Beta Polymerase, domain 2"/>
    <property type="match status" value="1"/>
</dbReference>
<dbReference type="Proteomes" id="UP000182465">
    <property type="component" value="Unassembled WGS sequence"/>
</dbReference>
<dbReference type="InterPro" id="IPR006116">
    <property type="entry name" value="NT_2-5OAS_ClassI-CCAase"/>
</dbReference>
<gene>
    <name evidence="7" type="ORF">AUJ29_01250</name>
</gene>
<dbReference type="CDD" id="cd05400">
    <property type="entry name" value="NT_2-5OAS_ClassI-CCAase"/>
    <property type="match status" value="1"/>
</dbReference>
<keyword evidence="1" id="KW-0808">Transferase</keyword>
<keyword evidence="2" id="KW-0548">Nucleotidyltransferase</keyword>
<dbReference type="AlphaFoldDB" id="A0A1J4TZ38"/>
<evidence type="ECO:0000256" key="5">
    <source>
        <dbReference type="SAM" id="MobiDB-lite"/>
    </source>
</evidence>
<evidence type="ECO:0000313" key="7">
    <source>
        <dbReference type="EMBL" id="OIO17492.1"/>
    </source>
</evidence>
<evidence type="ECO:0000256" key="1">
    <source>
        <dbReference type="ARBA" id="ARBA00022679"/>
    </source>
</evidence>
<dbReference type="GO" id="GO:0051607">
    <property type="term" value="P:defense response to virus"/>
    <property type="evidence" value="ECO:0007669"/>
    <property type="project" value="UniProtKB-KW"/>
</dbReference>
<dbReference type="EMBL" id="MNVB01000030">
    <property type="protein sequence ID" value="OIO17492.1"/>
    <property type="molecule type" value="Genomic_DNA"/>
</dbReference>
<accession>A0A1J4TZ38</accession>
<evidence type="ECO:0000256" key="3">
    <source>
        <dbReference type="ARBA" id="ARBA00022741"/>
    </source>
</evidence>
<organism evidence="7 8">
    <name type="scientific">Candidatus Kuenenbacteria bacterium CG1_02_38_13</name>
    <dbReference type="NCBI Taxonomy" id="1805235"/>
    <lineage>
        <taxon>Bacteria</taxon>
        <taxon>Candidatus Kueneniibacteriota</taxon>
    </lineage>
</organism>
<evidence type="ECO:0000256" key="4">
    <source>
        <dbReference type="ARBA" id="ARBA00023118"/>
    </source>
</evidence>
<feature type="domain" description="cGAS/DncV-like nucleotidyltransferase C-terminal helical" evidence="6">
    <location>
        <begin position="178"/>
        <end position="294"/>
    </location>
</feature>
<comment type="caution">
    <text evidence="7">The sequence shown here is derived from an EMBL/GenBank/DDBJ whole genome shotgun (WGS) entry which is preliminary data.</text>
</comment>